<evidence type="ECO:0000256" key="1">
    <source>
        <dbReference type="ARBA" id="ARBA00004123"/>
    </source>
</evidence>
<dbReference type="RefSeq" id="XP_013262766.1">
    <property type="nucleotide sequence ID" value="XM_013407312.1"/>
</dbReference>
<dbReference type="PANTHER" id="PTHR37534:SF46">
    <property type="entry name" value="ZN(II)2CYS6 TRANSCRIPTION FACTOR (EUROFUNG)"/>
    <property type="match status" value="1"/>
</dbReference>
<dbReference type="InterPro" id="IPR021858">
    <property type="entry name" value="Fun_TF"/>
</dbReference>
<dbReference type="EMBL" id="AMGV01000003">
    <property type="protein sequence ID" value="KEF60176.1"/>
    <property type="molecule type" value="Genomic_DNA"/>
</dbReference>
<accession>A0A072PJW4</accession>
<keyword evidence="4" id="KW-1185">Reference proteome</keyword>
<dbReference type="GO" id="GO:0005634">
    <property type="term" value="C:nucleus"/>
    <property type="evidence" value="ECO:0007669"/>
    <property type="project" value="UniProtKB-SubCell"/>
</dbReference>
<evidence type="ECO:0000313" key="4">
    <source>
        <dbReference type="Proteomes" id="UP000027920"/>
    </source>
</evidence>
<dbReference type="OrthoDB" id="4151057at2759"/>
<dbReference type="HOGENOM" id="CLU_009030_2_2_1"/>
<organism evidence="3 4">
    <name type="scientific">Exophiala aquamarina CBS 119918</name>
    <dbReference type="NCBI Taxonomy" id="1182545"/>
    <lineage>
        <taxon>Eukaryota</taxon>
        <taxon>Fungi</taxon>
        <taxon>Dikarya</taxon>
        <taxon>Ascomycota</taxon>
        <taxon>Pezizomycotina</taxon>
        <taxon>Eurotiomycetes</taxon>
        <taxon>Chaetothyriomycetidae</taxon>
        <taxon>Chaetothyriales</taxon>
        <taxon>Herpotrichiellaceae</taxon>
        <taxon>Exophiala</taxon>
    </lineage>
</organism>
<gene>
    <name evidence="3" type="ORF">A1O9_05026</name>
</gene>
<evidence type="ECO:0000313" key="3">
    <source>
        <dbReference type="EMBL" id="KEF60176.1"/>
    </source>
</evidence>
<dbReference type="STRING" id="1182545.A0A072PJW4"/>
<sequence length="389" mass="43626">MQGSSKSSRAILHSLISASAFHLRGHKTERDTSWHMYDEIGRLNRLQALKLLQEDLIEQPKDAEAIYMTMSASLTLVTADIVEGDCTEFLTHLQACHQLRALHEAQRRSMEAYTPRMRQLDIAGLFLTTLAQTTAHHLPEVWQFSLFTTNTPIFNSPFTEVDSCLEFTYGITSSIASAIYYTNQIWYYATSTSATSTDLIIKIFDAILDLADMLDCWTPSAEPFASIGPGKPGTLSLVQNLAISFHSATQIYFQSCFDLASISPTRSSLTHLSRCTLLALERAESDKARLSKAGASFGWPAFVAACEAPEELRPRWALYFQKLLTSRIGSMQRAWNVVEEVWRRMDTVPARGATERRSRIMRVESTPIRILEPVWAAVLREGSMTLIAA</sequence>
<comment type="caution">
    <text evidence="3">The sequence shown here is derived from an EMBL/GenBank/DDBJ whole genome shotgun (WGS) entry which is preliminary data.</text>
</comment>
<dbReference type="Pfam" id="PF11951">
    <property type="entry name" value="Fungal_trans_2"/>
    <property type="match status" value="1"/>
</dbReference>
<protein>
    <submittedName>
        <fullName evidence="3">Uncharacterized protein</fullName>
    </submittedName>
</protein>
<comment type="subcellular location">
    <subcellularLocation>
        <location evidence="1">Nucleus</location>
    </subcellularLocation>
</comment>
<keyword evidence="2" id="KW-0539">Nucleus</keyword>
<dbReference type="GeneID" id="25279953"/>
<dbReference type="PANTHER" id="PTHR37534">
    <property type="entry name" value="TRANSCRIPTIONAL ACTIVATOR PROTEIN UGA3"/>
    <property type="match status" value="1"/>
</dbReference>
<reference evidence="3 4" key="1">
    <citation type="submission" date="2013-03" db="EMBL/GenBank/DDBJ databases">
        <title>The Genome Sequence of Exophiala aquamarina CBS 119918.</title>
        <authorList>
            <consortium name="The Broad Institute Genomics Platform"/>
            <person name="Cuomo C."/>
            <person name="de Hoog S."/>
            <person name="Gorbushina A."/>
            <person name="Walker B."/>
            <person name="Young S.K."/>
            <person name="Zeng Q."/>
            <person name="Gargeya S."/>
            <person name="Fitzgerald M."/>
            <person name="Haas B."/>
            <person name="Abouelleil A."/>
            <person name="Allen A.W."/>
            <person name="Alvarado L."/>
            <person name="Arachchi H.M."/>
            <person name="Berlin A.M."/>
            <person name="Chapman S.B."/>
            <person name="Gainer-Dewar J."/>
            <person name="Goldberg J."/>
            <person name="Griggs A."/>
            <person name="Gujja S."/>
            <person name="Hansen M."/>
            <person name="Howarth C."/>
            <person name="Imamovic A."/>
            <person name="Ireland A."/>
            <person name="Larimer J."/>
            <person name="McCowan C."/>
            <person name="Murphy C."/>
            <person name="Pearson M."/>
            <person name="Poon T.W."/>
            <person name="Priest M."/>
            <person name="Roberts A."/>
            <person name="Saif S."/>
            <person name="Shea T."/>
            <person name="Sisk P."/>
            <person name="Sykes S."/>
            <person name="Wortman J."/>
            <person name="Nusbaum C."/>
            <person name="Birren B."/>
        </authorList>
    </citation>
    <scope>NUCLEOTIDE SEQUENCE [LARGE SCALE GENOMIC DNA]</scope>
    <source>
        <strain evidence="3 4">CBS 119918</strain>
    </source>
</reference>
<evidence type="ECO:0000256" key="2">
    <source>
        <dbReference type="ARBA" id="ARBA00023242"/>
    </source>
</evidence>
<dbReference type="VEuPathDB" id="FungiDB:A1O9_05026"/>
<dbReference type="AlphaFoldDB" id="A0A072PJW4"/>
<name>A0A072PJW4_9EURO</name>
<proteinExistence type="predicted"/>
<dbReference type="Proteomes" id="UP000027920">
    <property type="component" value="Unassembled WGS sequence"/>
</dbReference>